<gene>
    <name evidence="2" type="primary">A09p010240.1_BraROA</name>
    <name evidence="2" type="ORF">IGI04_033710</name>
</gene>
<dbReference type="EMBL" id="JADBGQ010000008">
    <property type="protein sequence ID" value="KAG5382240.1"/>
    <property type="molecule type" value="Genomic_DNA"/>
</dbReference>
<name>A0ABQ7L9E5_BRACM</name>
<sequence length="420" mass="47232">MKATAFTGIHGYAVAGVLLIAGVCFGLYLAFSDKRRRVSSTRCPYLDRYYLPLFLLLLLFMFLSMAASGIVIAANQSSKNRIEEMKETIDKAGEDVDRNIRTVITSLTRIQYLLRPYDQKTTQLLNVTSHRLRKGSLLIQSFVHTNSPTIDLAINISYVTHLMIASTSLFVLLLAFAPILLHWHPGFIMVIFLCWILTTLCWVLTGFDFFLHTFVEDVCSAFSGFVQNPQNNTLSSLSPCMDPLHADKTLIEVSSMIRNFITELNLKVADSMRSYSLTGRSNTASLIPKSGLVCSFEIHMPRQSSTGNLQNNWEVHPGSSLPKSLCLQQLSSRDARHIAFSSKPNTMPLREDTLSIIVSNQCKPFRASMYRLWASMLAFSLVMKVMVLLFLAKAFQEKGKSFAWFSIYPTSSGETRQVNI</sequence>
<feature type="transmembrane region" description="Helical" evidence="1">
    <location>
        <begin position="187"/>
        <end position="211"/>
    </location>
</feature>
<keyword evidence="1" id="KW-0472">Membrane</keyword>
<dbReference type="PANTHER" id="PTHR31414">
    <property type="entry name" value="TRANSMEMBRANE PROTEIN DDB_G0292058"/>
    <property type="match status" value="1"/>
</dbReference>
<evidence type="ECO:0000313" key="3">
    <source>
        <dbReference type="Proteomes" id="UP000823674"/>
    </source>
</evidence>
<comment type="caution">
    <text evidence="2">The sequence shown here is derived from an EMBL/GenBank/DDBJ whole genome shotgun (WGS) entry which is preliminary data.</text>
</comment>
<evidence type="ECO:0000313" key="2">
    <source>
        <dbReference type="EMBL" id="KAG5382240.1"/>
    </source>
</evidence>
<feature type="transmembrane region" description="Helical" evidence="1">
    <location>
        <begin position="372"/>
        <end position="392"/>
    </location>
</feature>
<feature type="transmembrane region" description="Helical" evidence="1">
    <location>
        <begin position="51"/>
        <end position="74"/>
    </location>
</feature>
<dbReference type="InterPro" id="IPR040283">
    <property type="entry name" value="DDB_G0292058-like"/>
</dbReference>
<feature type="transmembrane region" description="Helical" evidence="1">
    <location>
        <begin position="162"/>
        <end position="181"/>
    </location>
</feature>
<accession>A0ABQ7L9E5</accession>
<keyword evidence="1" id="KW-1133">Transmembrane helix</keyword>
<dbReference type="Proteomes" id="UP000823674">
    <property type="component" value="Chromosome A09"/>
</dbReference>
<dbReference type="PANTHER" id="PTHR31414:SF33">
    <property type="entry name" value="(RAPE) HYPOTHETICAL PROTEIN"/>
    <property type="match status" value="1"/>
</dbReference>
<feature type="transmembrane region" description="Helical" evidence="1">
    <location>
        <begin position="12"/>
        <end position="31"/>
    </location>
</feature>
<reference evidence="2 3" key="1">
    <citation type="submission" date="2021-03" db="EMBL/GenBank/DDBJ databases">
        <authorList>
            <person name="King G.J."/>
            <person name="Bancroft I."/>
            <person name="Baten A."/>
            <person name="Bloomfield J."/>
            <person name="Borpatragohain P."/>
            <person name="He Z."/>
            <person name="Irish N."/>
            <person name="Irwin J."/>
            <person name="Liu K."/>
            <person name="Mauleon R.P."/>
            <person name="Moore J."/>
            <person name="Morris R."/>
            <person name="Ostergaard L."/>
            <person name="Wang B."/>
            <person name="Wells R."/>
        </authorList>
    </citation>
    <scope>NUCLEOTIDE SEQUENCE [LARGE SCALE GENOMIC DNA]</scope>
    <source>
        <strain evidence="2">R-o-18</strain>
        <tissue evidence="2">Leaf</tissue>
    </source>
</reference>
<protein>
    <submittedName>
        <fullName evidence="2">Uncharacterized protein</fullName>
    </submittedName>
</protein>
<evidence type="ECO:0000256" key="1">
    <source>
        <dbReference type="SAM" id="Phobius"/>
    </source>
</evidence>
<keyword evidence="1" id="KW-0812">Transmembrane</keyword>
<proteinExistence type="predicted"/>
<organism evidence="2 3">
    <name type="scientific">Brassica rapa subsp. trilocularis</name>
    <dbReference type="NCBI Taxonomy" id="1813537"/>
    <lineage>
        <taxon>Eukaryota</taxon>
        <taxon>Viridiplantae</taxon>
        <taxon>Streptophyta</taxon>
        <taxon>Embryophyta</taxon>
        <taxon>Tracheophyta</taxon>
        <taxon>Spermatophyta</taxon>
        <taxon>Magnoliopsida</taxon>
        <taxon>eudicotyledons</taxon>
        <taxon>Gunneridae</taxon>
        <taxon>Pentapetalae</taxon>
        <taxon>rosids</taxon>
        <taxon>malvids</taxon>
        <taxon>Brassicales</taxon>
        <taxon>Brassicaceae</taxon>
        <taxon>Brassiceae</taxon>
        <taxon>Brassica</taxon>
    </lineage>
</organism>
<keyword evidence="3" id="KW-1185">Reference proteome</keyword>